<dbReference type="PANTHER" id="PTHR47515">
    <property type="entry name" value="LOW CALCIUM RESPONSE LOCUS PROTEIN T"/>
    <property type="match status" value="1"/>
</dbReference>
<gene>
    <name evidence="3" type="ORF">ABV300_02620</name>
    <name evidence="4" type="ORF">ABV300_02670</name>
</gene>
<dbReference type="InterPro" id="IPR009057">
    <property type="entry name" value="Homeodomain-like_sf"/>
</dbReference>
<dbReference type="InterPro" id="IPR048020">
    <property type="entry name" value="Transpos_IS3"/>
</dbReference>
<dbReference type="GO" id="GO:0004803">
    <property type="term" value="F:transposase activity"/>
    <property type="evidence" value="ECO:0007669"/>
    <property type="project" value="InterPro"/>
</dbReference>
<dbReference type="NCBIfam" id="NF033516">
    <property type="entry name" value="transpos_IS3"/>
    <property type="match status" value="1"/>
</dbReference>
<dbReference type="InterPro" id="IPR001584">
    <property type="entry name" value="Integrase_cat-core"/>
</dbReference>
<evidence type="ECO:0000259" key="2">
    <source>
        <dbReference type="PROSITE" id="PS50994"/>
    </source>
</evidence>
<dbReference type="PANTHER" id="PTHR47515:SF1">
    <property type="entry name" value="BLR2054 PROTEIN"/>
    <property type="match status" value="1"/>
</dbReference>
<name>A0AAU8GBJ1_9CHLR</name>
<dbReference type="GO" id="GO:0006313">
    <property type="term" value="P:DNA transposition"/>
    <property type="evidence" value="ECO:0007669"/>
    <property type="project" value="InterPro"/>
</dbReference>
<dbReference type="SUPFAM" id="SSF53098">
    <property type="entry name" value="Ribonuclease H-like"/>
    <property type="match status" value="1"/>
</dbReference>
<dbReference type="InterPro" id="IPR012337">
    <property type="entry name" value="RNaseH-like_sf"/>
</dbReference>
<dbReference type="GO" id="GO:0003677">
    <property type="term" value="F:DNA binding"/>
    <property type="evidence" value="ECO:0007669"/>
    <property type="project" value="InterPro"/>
</dbReference>
<dbReference type="InterPro" id="IPR002514">
    <property type="entry name" value="Transposase_8"/>
</dbReference>
<dbReference type="RefSeq" id="WP_353714995.1">
    <property type="nucleotide sequence ID" value="NZ_CP159307.1"/>
</dbReference>
<dbReference type="Pfam" id="PF01527">
    <property type="entry name" value="HTH_Tnp_1"/>
    <property type="match status" value="1"/>
</dbReference>
<evidence type="ECO:0000313" key="4">
    <source>
        <dbReference type="EMBL" id="XCH33796.1"/>
    </source>
</evidence>
<organism evidence="4">
    <name type="scientific">Dehalogenimonas sp. 4OHTPN</name>
    <dbReference type="NCBI Taxonomy" id="3166643"/>
    <lineage>
        <taxon>Bacteria</taxon>
        <taxon>Bacillati</taxon>
        <taxon>Chloroflexota</taxon>
        <taxon>Dehalococcoidia</taxon>
        <taxon>Dehalococcoidales</taxon>
        <taxon>Dehalococcoidaceae</taxon>
        <taxon>Dehalogenimonas</taxon>
    </lineage>
</organism>
<dbReference type="EMBL" id="CP159307">
    <property type="protein sequence ID" value="XCH33796.1"/>
    <property type="molecule type" value="Genomic_DNA"/>
</dbReference>
<feature type="domain" description="Integrase catalytic" evidence="2">
    <location>
        <begin position="192"/>
        <end position="358"/>
    </location>
</feature>
<reference evidence="4" key="1">
    <citation type="submission" date="2024-06" db="EMBL/GenBank/DDBJ databases">
        <title>A Novel Isolate, Dehalogenimonas sp. Strain 4OHTPN, Dechlorinates Aromatic 4 Hydroxy chlorothalonil by a Novel Reductive Dehalogenase.</title>
        <authorList>
            <person name="Liu G."/>
        </authorList>
    </citation>
    <scope>NUCLEOTIDE SEQUENCE</scope>
    <source>
        <strain evidence="4">4OHTPN</strain>
    </source>
</reference>
<dbReference type="EMBL" id="CP159307">
    <property type="protein sequence ID" value="XCH33786.1"/>
    <property type="molecule type" value="Genomic_DNA"/>
</dbReference>
<protein>
    <submittedName>
        <fullName evidence="4">IS3 family transposase</fullName>
    </submittedName>
</protein>
<accession>A0AAU8GBJ1</accession>
<dbReference type="Gene3D" id="3.30.420.10">
    <property type="entry name" value="Ribonuclease H-like superfamily/Ribonuclease H"/>
    <property type="match status" value="1"/>
</dbReference>
<dbReference type="InterPro" id="IPR036397">
    <property type="entry name" value="RNaseH_sf"/>
</dbReference>
<dbReference type="GO" id="GO:0015074">
    <property type="term" value="P:DNA integration"/>
    <property type="evidence" value="ECO:0007669"/>
    <property type="project" value="InterPro"/>
</dbReference>
<sequence length="360" mass="41487">MKAKHYTEEQIIAVLKEGEAGAKVADLCRKYGVSEATYYNWKTKYAGLTVGELKRLKTLEEENRRLKQIVADQALDIRALTALKKLLKPKVKCLAVSHIRESLGLSERRACMLVDISSSVYRYQPKPDDDAQLRKRLRELAEQRKRFGSPRLHIMLKREGLVVNHKRTERIYREEGLALRKKRRRKGAAGARVVMPTAQGVNERWSMDFVTDSIVNGRRFRSLTIVDDYSRECPRIEVDTSLGGRRVVGVLDQLAEIRGLPEIITIDNGPEFAGKALDEWAYRHGVKLNFIRLGKPIENAYAESFNGRFRDECLNTNWFLSLKHAREVIEEWRRDYNEVRPHSSLKGFTPKEYAETTVGL</sequence>
<dbReference type="Pfam" id="PF13683">
    <property type="entry name" value="rve_3"/>
    <property type="match status" value="1"/>
</dbReference>
<dbReference type="PROSITE" id="PS50994">
    <property type="entry name" value="INTEGRASE"/>
    <property type="match status" value="1"/>
</dbReference>
<dbReference type="Pfam" id="PF13276">
    <property type="entry name" value="HTH_21"/>
    <property type="match status" value="1"/>
</dbReference>
<proteinExistence type="predicted"/>
<dbReference type="SUPFAM" id="SSF46689">
    <property type="entry name" value="Homeodomain-like"/>
    <property type="match status" value="1"/>
</dbReference>
<dbReference type="AlphaFoldDB" id="A0AAU8GBJ1"/>
<dbReference type="InterPro" id="IPR025948">
    <property type="entry name" value="HTH-like_dom"/>
</dbReference>
<evidence type="ECO:0000256" key="1">
    <source>
        <dbReference type="ARBA" id="ARBA00002286"/>
    </source>
</evidence>
<comment type="function">
    <text evidence="1">Involved in the transposition of the insertion sequence.</text>
</comment>
<evidence type="ECO:0000313" key="3">
    <source>
        <dbReference type="EMBL" id="XCH33786.1"/>
    </source>
</evidence>